<evidence type="ECO:0000256" key="5">
    <source>
        <dbReference type="ARBA" id="ARBA00022729"/>
    </source>
</evidence>
<comment type="caution">
    <text evidence="7">The sequence shown here is derived from an EMBL/GenBank/DDBJ whole genome shotgun (WGS) entry which is preliminary data.</text>
</comment>
<evidence type="ECO:0000256" key="3">
    <source>
        <dbReference type="ARBA" id="ARBA00022471"/>
    </source>
</evidence>
<accession>A0A6N2C8A3</accession>
<comment type="similarity">
    <text evidence="2 6">Belongs to the plant self-incompatibility (S1) protein family.</text>
</comment>
<feature type="chain" id="PRO_5027138994" description="S-protein homolog" evidence="6">
    <location>
        <begin position="28"/>
        <end position="148"/>
    </location>
</feature>
<keyword evidence="3 6" id="KW-0713">Self-incompatibility</keyword>
<evidence type="ECO:0000256" key="1">
    <source>
        <dbReference type="ARBA" id="ARBA00004613"/>
    </source>
</evidence>
<keyword evidence="4 6" id="KW-0964">Secreted</keyword>
<evidence type="ECO:0000256" key="6">
    <source>
        <dbReference type="RuleBase" id="RU367044"/>
    </source>
</evidence>
<proteinExistence type="inferred from homology"/>
<feature type="signal peptide" evidence="6">
    <location>
        <begin position="1"/>
        <end position="27"/>
    </location>
</feature>
<gene>
    <name evidence="7" type="ORF">EJD97_013059</name>
</gene>
<evidence type="ECO:0000256" key="2">
    <source>
        <dbReference type="ARBA" id="ARBA00005581"/>
    </source>
</evidence>
<reference evidence="7" key="1">
    <citation type="submission" date="2019-05" db="EMBL/GenBank/DDBJ databases">
        <title>The de novo reference genome and transcriptome assemblies of the wild tomato species Solanum chilense.</title>
        <authorList>
            <person name="Stam R."/>
            <person name="Nosenko T."/>
            <person name="Hoerger A.C."/>
            <person name="Stephan W."/>
            <person name="Seidel M.A."/>
            <person name="Kuhn J.M.M."/>
            <person name="Haberer G."/>
            <person name="Tellier A."/>
        </authorList>
    </citation>
    <scope>NUCLEOTIDE SEQUENCE</scope>
    <source>
        <tissue evidence="7">Mature leaves</tissue>
    </source>
</reference>
<dbReference type="Pfam" id="PF05938">
    <property type="entry name" value="Self-incomp_S1"/>
    <property type="match status" value="1"/>
</dbReference>
<dbReference type="EMBL" id="RXGB01000333">
    <property type="protein sequence ID" value="TMX03917.1"/>
    <property type="molecule type" value="Genomic_DNA"/>
</dbReference>
<dbReference type="AlphaFoldDB" id="A0A6N2C8A3"/>
<dbReference type="GO" id="GO:0060320">
    <property type="term" value="P:rejection of self pollen"/>
    <property type="evidence" value="ECO:0007669"/>
    <property type="project" value="UniProtKB-KW"/>
</dbReference>
<name>A0A6N2C8A3_SOLCI</name>
<comment type="subcellular location">
    <subcellularLocation>
        <location evidence="1 6">Secreted</location>
    </subcellularLocation>
</comment>
<dbReference type="PANTHER" id="PTHR31232:SF94">
    <property type="entry name" value="S-PROTEIN HOMOLOG"/>
    <property type="match status" value="1"/>
</dbReference>
<dbReference type="GO" id="GO:0005576">
    <property type="term" value="C:extracellular region"/>
    <property type="evidence" value="ECO:0007669"/>
    <property type="project" value="UniProtKB-SubCell"/>
</dbReference>
<dbReference type="InterPro" id="IPR010264">
    <property type="entry name" value="Self-incomp_S1"/>
</dbReference>
<organism evidence="7">
    <name type="scientific">Solanum chilense</name>
    <name type="common">Tomato</name>
    <name type="synonym">Lycopersicon chilense</name>
    <dbReference type="NCBI Taxonomy" id="4083"/>
    <lineage>
        <taxon>Eukaryota</taxon>
        <taxon>Viridiplantae</taxon>
        <taxon>Streptophyta</taxon>
        <taxon>Embryophyta</taxon>
        <taxon>Tracheophyta</taxon>
        <taxon>Spermatophyta</taxon>
        <taxon>Magnoliopsida</taxon>
        <taxon>eudicotyledons</taxon>
        <taxon>Gunneridae</taxon>
        <taxon>Pentapetalae</taxon>
        <taxon>asterids</taxon>
        <taxon>lamiids</taxon>
        <taxon>Solanales</taxon>
        <taxon>Solanaceae</taxon>
        <taxon>Solanoideae</taxon>
        <taxon>Solaneae</taxon>
        <taxon>Solanum</taxon>
        <taxon>Solanum subgen. Lycopersicon</taxon>
    </lineage>
</organism>
<evidence type="ECO:0000256" key="4">
    <source>
        <dbReference type="ARBA" id="ARBA00022525"/>
    </source>
</evidence>
<keyword evidence="5 6" id="KW-0732">Signal</keyword>
<dbReference type="PANTHER" id="PTHR31232">
    <property type="match status" value="1"/>
</dbReference>
<sequence length="148" mass="17350">MAYYPYTKIQFLLLILSLINMMQITNAFVLSPKVILTFRSDLPKDSDLLKVHCQSKDDDIGVRTLNPGDQFSFSFRMNIFGTTLFHCNLVWGSKHNHFEVFNQKRSYCYGRKLFKNIYCTWLMKDSGIYLALGPNPSPSDFHFLYPWL</sequence>
<protein>
    <recommendedName>
        <fullName evidence="6">S-protein homolog</fullName>
    </recommendedName>
</protein>
<evidence type="ECO:0000313" key="7">
    <source>
        <dbReference type="EMBL" id="TMX03917.1"/>
    </source>
</evidence>